<dbReference type="InterPro" id="IPR001464">
    <property type="entry name" value="Annexin"/>
</dbReference>
<name>A0AAV7IPM8_COTGL</name>
<dbReference type="SMART" id="SM00335">
    <property type="entry name" value="ANX"/>
    <property type="match status" value="3"/>
</dbReference>
<reference evidence="5 6" key="1">
    <citation type="journal article" date="2021" name="J. Hered.">
        <title>A chromosome-level genome assembly of the parasitoid wasp, Cotesia glomerata (Hymenoptera: Braconidae).</title>
        <authorList>
            <person name="Pinto B.J."/>
            <person name="Weis J.J."/>
            <person name="Gamble T."/>
            <person name="Ode P.J."/>
            <person name="Paul R."/>
            <person name="Zaspel J.M."/>
        </authorList>
    </citation>
    <scope>NUCLEOTIDE SEQUENCE [LARGE SCALE GENOMIC DNA]</scope>
    <source>
        <strain evidence="5">CgM1</strain>
    </source>
</reference>
<dbReference type="PANTHER" id="PTHR10502:SF102">
    <property type="entry name" value="ANNEXIN B11"/>
    <property type="match status" value="1"/>
</dbReference>
<keyword evidence="4" id="KW-0812">Transmembrane</keyword>
<proteinExistence type="inferred from homology"/>
<keyword evidence="3" id="KW-0041">Annexin</keyword>
<dbReference type="GO" id="GO:0012506">
    <property type="term" value="C:vesicle membrane"/>
    <property type="evidence" value="ECO:0007669"/>
    <property type="project" value="TreeGrafter"/>
</dbReference>
<evidence type="ECO:0000256" key="4">
    <source>
        <dbReference type="SAM" id="Phobius"/>
    </source>
</evidence>
<evidence type="ECO:0000256" key="3">
    <source>
        <dbReference type="ARBA" id="ARBA00023216"/>
    </source>
</evidence>
<dbReference type="GO" id="GO:0005634">
    <property type="term" value="C:nucleus"/>
    <property type="evidence" value="ECO:0007669"/>
    <property type="project" value="TreeGrafter"/>
</dbReference>
<dbReference type="SUPFAM" id="SSF47874">
    <property type="entry name" value="Annexin"/>
    <property type="match status" value="1"/>
</dbReference>
<dbReference type="InterPro" id="IPR018502">
    <property type="entry name" value="Annexin_repeat"/>
</dbReference>
<organism evidence="5 6">
    <name type="scientific">Cotesia glomerata</name>
    <name type="common">Lepidopteran parasitic wasp</name>
    <name type="synonym">Apanteles glomeratus</name>
    <dbReference type="NCBI Taxonomy" id="32391"/>
    <lineage>
        <taxon>Eukaryota</taxon>
        <taxon>Metazoa</taxon>
        <taxon>Ecdysozoa</taxon>
        <taxon>Arthropoda</taxon>
        <taxon>Hexapoda</taxon>
        <taxon>Insecta</taxon>
        <taxon>Pterygota</taxon>
        <taxon>Neoptera</taxon>
        <taxon>Endopterygota</taxon>
        <taxon>Hymenoptera</taxon>
        <taxon>Apocrita</taxon>
        <taxon>Ichneumonoidea</taxon>
        <taxon>Braconidae</taxon>
        <taxon>Microgastrinae</taxon>
        <taxon>Cotesia</taxon>
    </lineage>
</organism>
<keyword evidence="2" id="KW-0677">Repeat</keyword>
<evidence type="ECO:0008006" key="7">
    <source>
        <dbReference type="Google" id="ProtNLM"/>
    </source>
</evidence>
<dbReference type="AlphaFoldDB" id="A0AAV7IPM8"/>
<dbReference type="Pfam" id="PF00191">
    <property type="entry name" value="Annexin"/>
    <property type="match status" value="3"/>
</dbReference>
<dbReference type="EMBL" id="JAHXZJ010001119">
    <property type="protein sequence ID" value="KAH0554829.1"/>
    <property type="molecule type" value="Genomic_DNA"/>
</dbReference>
<accession>A0AAV7IPM8</accession>
<dbReference type="InterPro" id="IPR037104">
    <property type="entry name" value="Annexin_sf"/>
</dbReference>
<evidence type="ECO:0000256" key="2">
    <source>
        <dbReference type="ARBA" id="ARBA00022737"/>
    </source>
</evidence>
<dbReference type="GO" id="GO:0001786">
    <property type="term" value="F:phosphatidylserine binding"/>
    <property type="evidence" value="ECO:0007669"/>
    <property type="project" value="TreeGrafter"/>
</dbReference>
<protein>
    <recommendedName>
        <fullName evidence="7">Annexin</fullName>
    </recommendedName>
</protein>
<dbReference type="GO" id="GO:0005886">
    <property type="term" value="C:plasma membrane"/>
    <property type="evidence" value="ECO:0007669"/>
    <property type="project" value="TreeGrafter"/>
</dbReference>
<evidence type="ECO:0000313" key="6">
    <source>
        <dbReference type="Proteomes" id="UP000826195"/>
    </source>
</evidence>
<feature type="transmembrane region" description="Helical" evidence="4">
    <location>
        <begin position="9"/>
        <end position="29"/>
    </location>
</feature>
<dbReference type="Proteomes" id="UP000826195">
    <property type="component" value="Unassembled WGS sequence"/>
</dbReference>
<dbReference type="Gene3D" id="1.10.220.10">
    <property type="entry name" value="Annexin"/>
    <property type="match status" value="3"/>
</dbReference>
<dbReference type="PROSITE" id="PS51897">
    <property type="entry name" value="ANNEXIN_2"/>
    <property type="match status" value="3"/>
</dbReference>
<evidence type="ECO:0000313" key="5">
    <source>
        <dbReference type="EMBL" id="KAH0554829.1"/>
    </source>
</evidence>
<dbReference type="PANTHER" id="PTHR10502">
    <property type="entry name" value="ANNEXIN"/>
    <property type="match status" value="1"/>
</dbReference>
<keyword evidence="4" id="KW-0472">Membrane</keyword>
<dbReference type="GO" id="GO:0005544">
    <property type="term" value="F:calcium-dependent phospholipid binding"/>
    <property type="evidence" value="ECO:0007669"/>
    <property type="project" value="InterPro"/>
</dbReference>
<sequence>MAQTSSSVVVARINIWIIFTWIIFGLVNFSHGVAQLSNLESCALGFCPQRTYAKAIHFALIADVKVNESAIISTITNKTADDLEAISVVYKSLYGESLINELRDYLTGKFEELVAALISKDYEFYAKEIHHSLRGNSDDENVLIDILLTQENEKLSALKQAYAIQYLTSLEEEFEKHTIGNFKKLILKLLECKRDKYEEINYSHAENDARKLYHAVNAQHEEANYDEFIGVMSCLNWPQLRQTIMKYYTLFGESIETVIKNNYSGDFARGLLAIAEYAKSKDSFIAQRLYQSLQDDIDHHSLIRLIIISKNIGHNYIKEAILLRQHVSLIHLILERTNGSYEKLLLSLFEE</sequence>
<keyword evidence="4" id="KW-1133">Transmembrane helix</keyword>
<dbReference type="PRINTS" id="PR00196">
    <property type="entry name" value="ANNEXIN"/>
</dbReference>
<dbReference type="GO" id="GO:0005737">
    <property type="term" value="C:cytoplasm"/>
    <property type="evidence" value="ECO:0007669"/>
    <property type="project" value="TreeGrafter"/>
</dbReference>
<comment type="caution">
    <text evidence="5">The sequence shown here is derived from an EMBL/GenBank/DDBJ whole genome shotgun (WGS) entry which is preliminary data.</text>
</comment>
<dbReference type="GO" id="GO:0005509">
    <property type="term" value="F:calcium ion binding"/>
    <property type="evidence" value="ECO:0007669"/>
    <property type="project" value="InterPro"/>
</dbReference>
<comment type="similarity">
    <text evidence="1">Belongs to the annexin family.</text>
</comment>
<gene>
    <name evidence="5" type="ORF">KQX54_012949</name>
</gene>
<keyword evidence="6" id="KW-1185">Reference proteome</keyword>
<evidence type="ECO:0000256" key="1">
    <source>
        <dbReference type="ARBA" id="ARBA00007831"/>
    </source>
</evidence>